<dbReference type="EMBL" id="JAGGKX010000026">
    <property type="protein sequence ID" value="MBP1971425.1"/>
    <property type="molecule type" value="Genomic_DNA"/>
</dbReference>
<sequence length="158" mass="18707">MEMKLIPFYVEANRNRMGYILFIGMNSRKVYRVYNDNYRFFNSAKYWVYFFGAFWILKTISGINIHMNFLFSVLILLVLGGVSFWFGNHYIYNKALKKMDLKDVYLTKDEFIDYAKAGRHNARLILIILSICVTVFLILIILYLAVRSIDLLIILTLN</sequence>
<dbReference type="Proteomes" id="UP001519345">
    <property type="component" value="Unassembled WGS sequence"/>
</dbReference>
<feature type="transmembrane region" description="Helical" evidence="1">
    <location>
        <begin position="69"/>
        <end position="92"/>
    </location>
</feature>
<accession>A0ABS4IKE1</accession>
<keyword evidence="1" id="KW-0472">Membrane</keyword>
<keyword evidence="3" id="KW-1185">Reference proteome</keyword>
<name>A0ABS4IKE1_9BACI</name>
<keyword evidence="1" id="KW-1133">Transmembrane helix</keyword>
<dbReference type="RefSeq" id="WP_209464478.1">
    <property type="nucleotide sequence ID" value="NZ_CP110224.1"/>
</dbReference>
<feature type="transmembrane region" description="Helical" evidence="1">
    <location>
        <begin position="124"/>
        <end position="146"/>
    </location>
</feature>
<proteinExistence type="predicted"/>
<organism evidence="2 3">
    <name type="scientific">Virgibacillus natechei</name>
    <dbReference type="NCBI Taxonomy" id="1216297"/>
    <lineage>
        <taxon>Bacteria</taxon>
        <taxon>Bacillati</taxon>
        <taxon>Bacillota</taxon>
        <taxon>Bacilli</taxon>
        <taxon>Bacillales</taxon>
        <taxon>Bacillaceae</taxon>
        <taxon>Virgibacillus</taxon>
    </lineage>
</organism>
<comment type="caution">
    <text evidence="2">The sequence shown here is derived from an EMBL/GenBank/DDBJ whole genome shotgun (WGS) entry which is preliminary data.</text>
</comment>
<protein>
    <submittedName>
        <fullName evidence="2">Flp pilus assembly protein TadB</fullName>
    </submittedName>
</protein>
<evidence type="ECO:0000313" key="2">
    <source>
        <dbReference type="EMBL" id="MBP1971425.1"/>
    </source>
</evidence>
<evidence type="ECO:0000313" key="3">
    <source>
        <dbReference type="Proteomes" id="UP001519345"/>
    </source>
</evidence>
<keyword evidence="1" id="KW-0812">Transmembrane</keyword>
<gene>
    <name evidence="2" type="ORF">J2Z83_003564</name>
</gene>
<feature type="transmembrane region" description="Helical" evidence="1">
    <location>
        <begin position="46"/>
        <end position="63"/>
    </location>
</feature>
<evidence type="ECO:0000256" key="1">
    <source>
        <dbReference type="SAM" id="Phobius"/>
    </source>
</evidence>
<reference evidence="2 3" key="1">
    <citation type="submission" date="2021-03" db="EMBL/GenBank/DDBJ databases">
        <title>Genomic Encyclopedia of Type Strains, Phase IV (KMG-IV): sequencing the most valuable type-strain genomes for metagenomic binning, comparative biology and taxonomic classification.</title>
        <authorList>
            <person name="Goeker M."/>
        </authorList>
    </citation>
    <scope>NUCLEOTIDE SEQUENCE [LARGE SCALE GENOMIC DNA]</scope>
    <source>
        <strain evidence="2 3">DSM 25609</strain>
    </source>
</reference>